<keyword evidence="2" id="KW-0489">Methyltransferase</keyword>
<dbReference type="AlphaFoldDB" id="A0AAE6JK71"/>
<dbReference type="PANTHER" id="PTHR43591">
    <property type="entry name" value="METHYLTRANSFERASE"/>
    <property type="match status" value="1"/>
</dbReference>
<accession>A0AAE6JK71</accession>
<reference evidence="3 5" key="2">
    <citation type="submission" date="2021-03" db="EMBL/GenBank/DDBJ databases">
        <title>Mucilaginibacter strains isolated from gold and copper mining confer multi heavy-metal resistance.</title>
        <authorList>
            <person name="Li Y."/>
        </authorList>
    </citation>
    <scope>NUCLEOTIDE SEQUENCE [LARGE SCALE GENOMIC DNA]</scope>
    <source>
        <strain evidence="3 5">P2-4</strain>
    </source>
</reference>
<dbReference type="GO" id="GO:0008757">
    <property type="term" value="F:S-adenosylmethionine-dependent methyltransferase activity"/>
    <property type="evidence" value="ECO:0007669"/>
    <property type="project" value="InterPro"/>
</dbReference>
<dbReference type="Proteomes" id="UP000663940">
    <property type="component" value="Chromosome"/>
</dbReference>
<dbReference type="PANTHER" id="PTHR43591:SF110">
    <property type="entry name" value="RHODANESE DOMAIN-CONTAINING PROTEIN"/>
    <property type="match status" value="1"/>
</dbReference>
<evidence type="ECO:0000313" key="2">
    <source>
        <dbReference type="EMBL" id="QEM07136.1"/>
    </source>
</evidence>
<dbReference type="InterPro" id="IPR029063">
    <property type="entry name" value="SAM-dependent_MTases_sf"/>
</dbReference>
<dbReference type="RefSeq" id="WP_112658782.1">
    <property type="nucleotide sequence ID" value="NZ_CP043451.1"/>
</dbReference>
<evidence type="ECO:0000259" key="1">
    <source>
        <dbReference type="Pfam" id="PF08241"/>
    </source>
</evidence>
<proteinExistence type="predicted"/>
<evidence type="ECO:0000313" key="5">
    <source>
        <dbReference type="Proteomes" id="UP000663940"/>
    </source>
</evidence>
<dbReference type="EMBL" id="CP071880">
    <property type="protein sequence ID" value="QTE50318.1"/>
    <property type="molecule type" value="Genomic_DNA"/>
</dbReference>
<protein>
    <submittedName>
        <fullName evidence="2">Class I SAM-dependent methyltransferase</fullName>
    </submittedName>
    <submittedName>
        <fullName evidence="3">Methyltransferase domain-containing protein</fullName>
    </submittedName>
</protein>
<dbReference type="Proteomes" id="UP000250557">
    <property type="component" value="Chromosome"/>
</dbReference>
<dbReference type="SUPFAM" id="SSF53335">
    <property type="entry name" value="S-adenosyl-L-methionine-dependent methyltransferases"/>
    <property type="match status" value="1"/>
</dbReference>
<gene>
    <name evidence="2" type="ORF">DIU31_027870</name>
    <name evidence="3" type="ORF">J3L21_33150</name>
</gene>
<evidence type="ECO:0000313" key="3">
    <source>
        <dbReference type="EMBL" id="QTE50318.1"/>
    </source>
</evidence>
<dbReference type="Gene3D" id="3.40.50.150">
    <property type="entry name" value="Vaccinia Virus protein VP39"/>
    <property type="match status" value="1"/>
</dbReference>
<dbReference type="InterPro" id="IPR013216">
    <property type="entry name" value="Methyltransf_11"/>
</dbReference>
<evidence type="ECO:0000313" key="4">
    <source>
        <dbReference type="Proteomes" id="UP000250557"/>
    </source>
</evidence>
<feature type="domain" description="Methyltransferase type 11" evidence="1">
    <location>
        <begin position="57"/>
        <end position="156"/>
    </location>
</feature>
<name>A0AAE6JK71_9SPHI</name>
<dbReference type="GO" id="GO:0032259">
    <property type="term" value="P:methylation"/>
    <property type="evidence" value="ECO:0007669"/>
    <property type="project" value="UniProtKB-KW"/>
</dbReference>
<keyword evidence="2" id="KW-0808">Transferase</keyword>
<dbReference type="Pfam" id="PF08241">
    <property type="entry name" value="Methyltransf_11"/>
    <property type="match status" value="1"/>
</dbReference>
<dbReference type="EMBL" id="CP043451">
    <property type="protein sequence ID" value="QEM07136.1"/>
    <property type="molecule type" value="Genomic_DNA"/>
</dbReference>
<sequence>MNKKMSNTPTAPKFIPALSFNWLTPFYDRLLKLTMPEETIKTALISEIKVSTPSDILDFGCGSGTLTIMLKTAHPLANISGVDVDIDILNRAKERRSKTMADINLIRYNGERLPFKDASFDIVVSCLVFHHIYSSQKSVILKEIYRILKSGGQLIIADFGRSASAWQRFKFNMIRILDGFESTEANAKGVLPGLINEAGFKKITISEHFKTFFGEVQIIMAYKKG</sequence>
<reference evidence="2 4" key="1">
    <citation type="submission" date="2019-08" db="EMBL/GenBank/DDBJ databases">
        <title>Comparative genome analysis confer to the adaptation heavy metal polluted environment.</title>
        <authorList>
            <person name="Li Y."/>
        </authorList>
    </citation>
    <scope>NUCLEOTIDE SEQUENCE [LARGE SCALE GENOMIC DNA]</scope>
    <source>
        <strain evidence="2 4">P2</strain>
    </source>
</reference>
<keyword evidence="5" id="KW-1185">Reference proteome</keyword>
<dbReference type="CDD" id="cd02440">
    <property type="entry name" value="AdoMet_MTases"/>
    <property type="match status" value="1"/>
</dbReference>
<organism evidence="2 4">
    <name type="scientific">Mucilaginibacter rubeus</name>
    <dbReference type="NCBI Taxonomy" id="2027860"/>
    <lineage>
        <taxon>Bacteria</taxon>
        <taxon>Pseudomonadati</taxon>
        <taxon>Bacteroidota</taxon>
        <taxon>Sphingobacteriia</taxon>
        <taxon>Sphingobacteriales</taxon>
        <taxon>Sphingobacteriaceae</taxon>
        <taxon>Mucilaginibacter</taxon>
    </lineage>
</organism>